<dbReference type="InterPro" id="IPR023313">
    <property type="entry name" value="UBQ-conjugating_AS"/>
</dbReference>
<evidence type="ECO:0000313" key="13">
    <source>
        <dbReference type="EMBL" id="VDN90113.1"/>
    </source>
</evidence>
<dbReference type="InterPro" id="IPR000608">
    <property type="entry name" value="UBC"/>
</dbReference>
<feature type="active site" description="Glycyl thioester intermediate" evidence="10">
    <location>
        <position position="105"/>
    </location>
</feature>
<dbReference type="WBParaSite" id="BPAG_0000896501-mRNA-1">
    <property type="protein sequence ID" value="BPAG_0000896501-mRNA-1"/>
    <property type="gene ID" value="BPAG_0000896501"/>
</dbReference>
<dbReference type="GO" id="GO:0005524">
    <property type="term" value="F:ATP binding"/>
    <property type="evidence" value="ECO:0007669"/>
    <property type="project" value="UniProtKB-UniRule"/>
</dbReference>
<dbReference type="STRING" id="6280.A0A0N4TKS8"/>
<dbReference type="CDD" id="cd23798">
    <property type="entry name" value="UBCc_UBE2I"/>
    <property type="match status" value="1"/>
</dbReference>
<dbReference type="PANTHER" id="PTHR24067">
    <property type="entry name" value="UBIQUITIN-CONJUGATING ENZYME E2"/>
    <property type="match status" value="1"/>
</dbReference>
<name>A0A0N4TKS8_BRUPA</name>
<reference evidence="13 14" key="2">
    <citation type="submission" date="2018-11" db="EMBL/GenBank/DDBJ databases">
        <authorList>
            <consortium name="Pathogen Informatics"/>
        </authorList>
    </citation>
    <scope>NUCLEOTIDE SEQUENCE [LARGE SCALE GENOMIC DNA]</scope>
</reference>
<dbReference type="AlphaFoldDB" id="A0A0N4TKS8"/>
<dbReference type="SMART" id="SM00212">
    <property type="entry name" value="UBCc"/>
    <property type="match status" value="1"/>
</dbReference>
<evidence type="ECO:0000256" key="3">
    <source>
        <dbReference type="ARBA" id="ARBA00022679"/>
    </source>
</evidence>
<dbReference type="SUPFAM" id="SSF54495">
    <property type="entry name" value="UBC-like"/>
    <property type="match status" value="1"/>
</dbReference>
<sequence>MSGGIAAGRLAEERKAWRKNHPFGFIAKPSSNPDGTRNLFIWECAIPGKKGTIWEGVDSGTVTSGTIISLQIRMQFKDDYPSTPPKCKFDPPLFHPNVYPSGTVCLSILDENKDWKPSISVRQLLIGIQDLLTNPNVDDPAQADAYQIYCQNRVEYEKRVRRQAQQFSAEIVQRQMLDN</sequence>
<evidence type="ECO:0000256" key="8">
    <source>
        <dbReference type="ARBA" id="ARBA00039165"/>
    </source>
</evidence>
<dbReference type="Gene3D" id="3.10.110.10">
    <property type="entry name" value="Ubiquitin Conjugating Enzyme"/>
    <property type="match status" value="1"/>
</dbReference>
<dbReference type="InterPro" id="IPR050113">
    <property type="entry name" value="Ub_conjugating_enzyme"/>
</dbReference>
<dbReference type="InterPro" id="IPR016135">
    <property type="entry name" value="UBQ-conjugating_enzyme/RWD"/>
</dbReference>
<evidence type="ECO:0000313" key="14">
    <source>
        <dbReference type="Proteomes" id="UP000278627"/>
    </source>
</evidence>
<gene>
    <name evidence="13" type="ORF">BPAG_LOCUS8927</name>
</gene>
<evidence type="ECO:0000313" key="15">
    <source>
        <dbReference type="WBParaSite" id="BPAG_0000896501-mRNA-1"/>
    </source>
</evidence>
<evidence type="ECO:0000259" key="12">
    <source>
        <dbReference type="PROSITE" id="PS50127"/>
    </source>
</evidence>
<evidence type="ECO:0000256" key="4">
    <source>
        <dbReference type="ARBA" id="ARBA00022741"/>
    </source>
</evidence>
<evidence type="ECO:0000256" key="2">
    <source>
        <dbReference type="ARBA" id="ARBA00004718"/>
    </source>
</evidence>
<evidence type="ECO:0000256" key="7">
    <source>
        <dbReference type="ARBA" id="ARBA00023242"/>
    </source>
</evidence>
<evidence type="ECO:0000256" key="5">
    <source>
        <dbReference type="ARBA" id="ARBA00022786"/>
    </source>
</evidence>
<keyword evidence="3" id="KW-0808">Transferase</keyword>
<feature type="domain" description="UBC core" evidence="12">
    <location>
        <begin position="5"/>
        <end position="169"/>
    </location>
</feature>
<dbReference type="GO" id="GO:0005694">
    <property type="term" value="C:chromosome"/>
    <property type="evidence" value="ECO:0007669"/>
    <property type="project" value="UniProtKB-ARBA"/>
</dbReference>
<dbReference type="Pfam" id="PF00179">
    <property type="entry name" value="UQ_con"/>
    <property type="match status" value="1"/>
</dbReference>
<dbReference type="FunFam" id="3.10.110.10:FF:000035">
    <property type="entry name" value="SUMO-conjugating enzyme ubc9"/>
    <property type="match status" value="1"/>
</dbReference>
<dbReference type="GO" id="GO:0019787">
    <property type="term" value="F:ubiquitin-like protein transferase activity"/>
    <property type="evidence" value="ECO:0007669"/>
    <property type="project" value="UniProtKB-ARBA"/>
</dbReference>
<comment type="similarity">
    <text evidence="11">Belongs to the ubiquitin-conjugating enzyme family.</text>
</comment>
<keyword evidence="7" id="KW-0539">Nucleus</keyword>
<evidence type="ECO:0000256" key="11">
    <source>
        <dbReference type="RuleBase" id="RU362109"/>
    </source>
</evidence>
<dbReference type="Proteomes" id="UP000278627">
    <property type="component" value="Unassembled WGS sequence"/>
</dbReference>
<organism evidence="15">
    <name type="scientific">Brugia pahangi</name>
    <name type="common">Filarial nematode worm</name>
    <dbReference type="NCBI Taxonomy" id="6280"/>
    <lineage>
        <taxon>Eukaryota</taxon>
        <taxon>Metazoa</taxon>
        <taxon>Ecdysozoa</taxon>
        <taxon>Nematoda</taxon>
        <taxon>Chromadorea</taxon>
        <taxon>Rhabditida</taxon>
        <taxon>Spirurina</taxon>
        <taxon>Spiruromorpha</taxon>
        <taxon>Filarioidea</taxon>
        <taxon>Onchocercidae</taxon>
        <taxon>Brugia</taxon>
    </lineage>
</organism>
<keyword evidence="5 11" id="KW-0833">Ubl conjugation pathway</keyword>
<dbReference type="PROSITE" id="PS50127">
    <property type="entry name" value="UBC_2"/>
    <property type="match status" value="1"/>
</dbReference>
<keyword evidence="6 11" id="KW-0067">ATP-binding</keyword>
<evidence type="ECO:0000256" key="1">
    <source>
        <dbReference type="ARBA" id="ARBA00004123"/>
    </source>
</evidence>
<protein>
    <recommendedName>
        <fullName evidence="8">SUMO-conjugating enzyme UBC9</fullName>
    </recommendedName>
    <alternativeName>
        <fullName evidence="9">Ubiquitin carrier protein 9</fullName>
    </alternativeName>
</protein>
<dbReference type="GO" id="GO:0032446">
    <property type="term" value="P:protein modification by small protein conjugation"/>
    <property type="evidence" value="ECO:0007669"/>
    <property type="project" value="UniProtKB-ARBA"/>
</dbReference>
<comment type="pathway">
    <text evidence="2">Protein modification; protein sumoylation.</text>
</comment>
<dbReference type="EMBL" id="UZAD01013143">
    <property type="protein sequence ID" value="VDN90113.1"/>
    <property type="molecule type" value="Genomic_DNA"/>
</dbReference>
<evidence type="ECO:0000256" key="9">
    <source>
        <dbReference type="ARBA" id="ARBA00044296"/>
    </source>
</evidence>
<evidence type="ECO:0000256" key="6">
    <source>
        <dbReference type="ARBA" id="ARBA00022840"/>
    </source>
</evidence>
<comment type="subcellular location">
    <subcellularLocation>
        <location evidence="1">Nucleus</location>
    </subcellularLocation>
</comment>
<keyword evidence="4 11" id="KW-0547">Nucleotide-binding</keyword>
<dbReference type="PROSITE" id="PS00183">
    <property type="entry name" value="UBC_1"/>
    <property type="match status" value="1"/>
</dbReference>
<dbReference type="GO" id="GO:0005634">
    <property type="term" value="C:nucleus"/>
    <property type="evidence" value="ECO:0007669"/>
    <property type="project" value="UniProtKB-SubCell"/>
</dbReference>
<keyword evidence="14" id="KW-1185">Reference proteome</keyword>
<accession>A0A0N4TKS8</accession>
<reference evidence="15" key="1">
    <citation type="submission" date="2017-02" db="UniProtKB">
        <authorList>
            <consortium name="WormBaseParasite"/>
        </authorList>
    </citation>
    <scope>IDENTIFICATION</scope>
</reference>
<proteinExistence type="inferred from homology"/>
<evidence type="ECO:0000256" key="10">
    <source>
        <dbReference type="PROSITE-ProRule" id="PRU10133"/>
    </source>
</evidence>